<gene>
    <name evidence="2" type="ORF">ABUK86_31765</name>
</gene>
<evidence type="ECO:0000313" key="2">
    <source>
        <dbReference type="EMBL" id="MES0838381.1"/>
    </source>
</evidence>
<protein>
    <submittedName>
        <fullName evidence="2">SMI1/KNR4 family protein</fullName>
    </submittedName>
</protein>
<accession>A0ABV2A611</accession>
<dbReference type="SMART" id="SM00860">
    <property type="entry name" value="SMI1_KNR4"/>
    <property type="match status" value="1"/>
</dbReference>
<comment type="caution">
    <text evidence="2">The sequence shown here is derived from an EMBL/GenBank/DDBJ whole genome shotgun (WGS) entry which is preliminary data.</text>
</comment>
<dbReference type="InterPro" id="IPR018958">
    <property type="entry name" value="Knr4/Smi1-like_dom"/>
</dbReference>
<sequence length="230" mass="25128">MSDDDDAVFESLRARVRRGEYLDSRLGPPGTGGEGGLWRRVGQGPLRKVYFRGTPEYEQALASGELEPLPPLTPATQDAVRECEGLLGGALPPLLRRCYLELGNGGFGPGYGLFPLRDPSNADSVVEALKQKDTWPSAWQTRAGALLPLCPWGCGIESLVDCADPSGPMWAINPNPAPPGEEDVALFPQELTLAGWMRRWVEGTLQRPWLLQDEQTGQWRGATSAEYEPL</sequence>
<feature type="domain" description="Knr4/Smi1-like" evidence="1">
    <location>
        <begin position="74"/>
        <end position="199"/>
    </location>
</feature>
<dbReference type="SUPFAM" id="SSF160631">
    <property type="entry name" value="SMI1/KNR4-like"/>
    <property type="match status" value="1"/>
</dbReference>
<evidence type="ECO:0000259" key="1">
    <source>
        <dbReference type="SMART" id="SM00860"/>
    </source>
</evidence>
<dbReference type="Proteomes" id="UP001432401">
    <property type="component" value="Unassembled WGS sequence"/>
</dbReference>
<name>A0ABV2A611_9ACTN</name>
<dbReference type="InterPro" id="IPR037883">
    <property type="entry name" value="Knr4/Smi1-like_sf"/>
</dbReference>
<proteinExistence type="predicted"/>
<reference evidence="2 3" key="1">
    <citation type="submission" date="2024-06" db="EMBL/GenBank/DDBJ databases">
        <authorList>
            <person name="Bataeva Y.V."/>
            <person name="Grigorian L.N."/>
            <person name="Solomentsev V.I."/>
        </authorList>
    </citation>
    <scope>NUCLEOTIDE SEQUENCE [LARGE SCALE GENOMIC DNA]</scope>
    <source>
        <strain evidence="3">SCPM-O-B-12605 (RCAM04882)</strain>
    </source>
</reference>
<evidence type="ECO:0000313" key="3">
    <source>
        <dbReference type="Proteomes" id="UP001432401"/>
    </source>
</evidence>
<dbReference type="RefSeq" id="WP_352987209.1">
    <property type="nucleotide sequence ID" value="NZ_JBEQNA010000024.1"/>
</dbReference>
<keyword evidence="3" id="KW-1185">Reference proteome</keyword>
<organism evidence="2 3">
    <name type="scientific">Nocardiopsis tropica</name>
    <dbReference type="NCBI Taxonomy" id="109330"/>
    <lineage>
        <taxon>Bacteria</taxon>
        <taxon>Bacillati</taxon>
        <taxon>Actinomycetota</taxon>
        <taxon>Actinomycetes</taxon>
        <taxon>Streptosporangiales</taxon>
        <taxon>Nocardiopsidaceae</taxon>
        <taxon>Nocardiopsis</taxon>
    </lineage>
</organism>
<dbReference type="EMBL" id="JBEQNB010000028">
    <property type="protein sequence ID" value="MES0838381.1"/>
    <property type="molecule type" value="Genomic_DNA"/>
</dbReference>
<dbReference type="Pfam" id="PF09346">
    <property type="entry name" value="SMI1_KNR4"/>
    <property type="match status" value="1"/>
</dbReference>